<dbReference type="CDD" id="cd18186">
    <property type="entry name" value="BTB_POZ_ZBTB_KLHL-like"/>
    <property type="match status" value="1"/>
</dbReference>
<dbReference type="PROSITE" id="PS50097">
    <property type="entry name" value="BTB"/>
    <property type="match status" value="1"/>
</dbReference>
<accession>A0ABD3GXR3</accession>
<keyword evidence="4" id="KW-1185">Reference proteome</keyword>
<proteinExistence type="predicted"/>
<organism evidence="3 4">
    <name type="scientific">Riccia sorocarpa</name>
    <dbReference type="NCBI Taxonomy" id="122646"/>
    <lineage>
        <taxon>Eukaryota</taxon>
        <taxon>Viridiplantae</taxon>
        <taxon>Streptophyta</taxon>
        <taxon>Embryophyta</taxon>
        <taxon>Marchantiophyta</taxon>
        <taxon>Marchantiopsida</taxon>
        <taxon>Marchantiidae</taxon>
        <taxon>Marchantiales</taxon>
        <taxon>Ricciaceae</taxon>
        <taxon>Riccia</taxon>
    </lineage>
</organism>
<protein>
    <recommendedName>
        <fullName evidence="2">BTB domain-containing protein</fullName>
    </recommendedName>
</protein>
<dbReference type="EMBL" id="JBJQOH010000006">
    <property type="protein sequence ID" value="KAL3682571.1"/>
    <property type="molecule type" value="Genomic_DNA"/>
</dbReference>
<dbReference type="InterPro" id="IPR000210">
    <property type="entry name" value="BTB/POZ_dom"/>
</dbReference>
<dbReference type="Pfam" id="PF00651">
    <property type="entry name" value="BTB"/>
    <property type="match status" value="1"/>
</dbReference>
<evidence type="ECO:0000256" key="1">
    <source>
        <dbReference type="ARBA" id="ARBA00004906"/>
    </source>
</evidence>
<dbReference type="Gene3D" id="3.30.710.10">
    <property type="entry name" value="Potassium Channel Kv1.1, Chain A"/>
    <property type="match status" value="1"/>
</dbReference>
<dbReference type="InterPro" id="IPR011333">
    <property type="entry name" value="SKP1/BTB/POZ_sf"/>
</dbReference>
<comment type="pathway">
    <text evidence="1">Protein modification; protein ubiquitination.</text>
</comment>
<dbReference type="SUPFAM" id="SSF54695">
    <property type="entry name" value="POZ domain"/>
    <property type="match status" value="1"/>
</dbReference>
<sequence length="233" mass="27451">MNLELIGLDGRLFRHNGMDRIFISNDVAHNLSRKEKRLEDPDHSRKEKKLKELEARLVVEESVKKKLRFLQAYEPGPLSPHFRGDMSFLGRDQEHIYAHRFIMEGKSTVFRRMFQNDMKEKESGTVRIDDASSHVIRSMVNFCYTTEIQFTEEASAEEVLKIAHKYDIKDLKDVCDEELCKDICEDNICRKLMFAHIFDAKKLVEATKVYFQDFFSCAYPKVVERLCRDSRLD</sequence>
<dbReference type="PANTHER" id="PTHR24413">
    <property type="entry name" value="SPECKLE-TYPE POZ PROTEIN"/>
    <property type="match status" value="1"/>
</dbReference>
<comment type="caution">
    <text evidence="3">The sequence shown here is derived from an EMBL/GenBank/DDBJ whole genome shotgun (WGS) entry which is preliminary data.</text>
</comment>
<dbReference type="Proteomes" id="UP001633002">
    <property type="component" value="Unassembled WGS sequence"/>
</dbReference>
<reference evidence="3 4" key="1">
    <citation type="submission" date="2024-09" db="EMBL/GenBank/DDBJ databases">
        <title>Chromosome-scale assembly of Riccia sorocarpa.</title>
        <authorList>
            <person name="Paukszto L."/>
        </authorList>
    </citation>
    <scope>NUCLEOTIDE SEQUENCE [LARGE SCALE GENOMIC DNA]</scope>
    <source>
        <strain evidence="3">LP-2024</strain>
        <tissue evidence="3">Aerial parts of the thallus</tissue>
    </source>
</reference>
<evidence type="ECO:0000259" key="2">
    <source>
        <dbReference type="PROSITE" id="PS50097"/>
    </source>
</evidence>
<gene>
    <name evidence="3" type="ORF">R1sor_000593</name>
</gene>
<evidence type="ECO:0000313" key="3">
    <source>
        <dbReference type="EMBL" id="KAL3682571.1"/>
    </source>
</evidence>
<feature type="domain" description="BTB" evidence="2">
    <location>
        <begin position="84"/>
        <end position="152"/>
    </location>
</feature>
<evidence type="ECO:0000313" key="4">
    <source>
        <dbReference type="Proteomes" id="UP001633002"/>
    </source>
</evidence>
<name>A0ABD3GXR3_9MARC</name>
<dbReference type="SMART" id="SM00225">
    <property type="entry name" value="BTB"/>
    <property type="match status" value="1"/>
</dbReference>
<dbReference type="AlphaFoldDB" id="A0ABD3GXR3"/>